<dbReference type="Pfam" id="PF06985">
    <property type="entry name" value="HET"/>
    <property type="match status" value="1"/>
</dbReference>
<dbReference type="Proteomes" id="UP000183567">
    <property type="component" value="Unassembled WGS sequence"/>
</dbReference>
<feature type="non-terminal residue" evidence="2">
    <location>
        <position position="270"/>
    </location>
</feature>
<dbReference type="EMBL" id="LVVM01003367">
    <property type="protein sequence ID" value="OJA15063.1"/>
    <property type="molecule type" value="Genomic_DNA"/>
</dbReference>
<accession>A0A1J8Q307</accession>
<dbReference type="OrthoDB" id="5125733at2759"/>
<gene>
    <name evidence="2" type="ORF">AZE42_08230</name>
</gene>
<comment type="caution">
    <text evidence="2">The sequence shown here is derived from an EMBL/GenBank/DDBJ whole genome shotgun (WGS) entry which is preliminary data.</text>
</comment>
<feature type="domain" description="Heterokaryon incompatibility" evidence="1">
    <location>
        <begin position="12"/>
        <end position="158"/>
    </location>
</feature>
<reference evidence="2 3" key="1">
    <citation type="submission" date="2016-03" db="EMBL/GenBank/DDBJ databases">
        <title>Comparative genomics of the ectomycorrhizal sister species Rhizopogon vinicolor and Rhizopogon vesiculosus (Basidiomycota: Boletales) reveals a divergence of the mating type B locus.</title>
        <authorList>
            <person name="Mujic A.B."/>
            <person name="Kuo A."/>
            <person name="Tritt A."/>
            <person name="Lipzen A."/>
            <person name="Chen C."/>
            <person name="Johnson J."/>
            <person name="Sharma A."/>
            <person name="Barry K."/>
            <person name="Grigoriev I.V."/>
            <person name="Spatafora J.W."/>
        </authorList>
    </citation>
    <scope>NUCLEOTIDE SEQUENCE [LARGE SCALE GENOMIC DNA]</scope>
    <source>
        <strain evidence="2 3">AM-OR11-056</strain>
    </source>
</reference>
<name>A0A1J8Q307_9AGAM</name>
<dbReference type="InterPro" id="IPR010730">
    <property type="entry name" value="HET"/>
</dbReference>
<evidence type="ECO:0000313" key="3">
    <source>
        <dbReference type="Proteomes" id="UP000183567"/>
    </source>
</evidence>
<dbReference type="STRING" id="180088.A0A1J8Q307"/>
<keyword evidence="3" id="KW-1185">Reference proteome</keyword>
<evidence type="ECO:0000259" key="1">
    <source>
        <dbReference type="Pfam" id="PF06985"/>
    </source>
</evidence>
<organism evidence="2 3">
    <name type="scientific">Rhizopogon vesiculosus</name>
    <dbReference type="NCBI Taxonomy" id="180088"/>
    <lineage>
        <taxon>Eukaryota</taxon>
        <taxon>Fungi</taxon>
        <taxon>Dikarya</taxon>
        <taxon>Basidiomycota</taxon>
        <taxon>Agaricomycotina</taxon>
        <taxon>Agaricomycetes</taxon>
        <taxon>Agaricomycetidae</taxon>
        <taxon>Boletales</taxon>
        <taxon>Suillineae</taxon>
        <taxon>Rhizopogonaceae</taxon>
        <taxon>Rhizopogon</taxon>
    </lineage>
</organism>
<sequence length="270" mass="30259">MAIVPAPRSCRYIALSYLWGGMGEEYWTTKANLKHRRRRGGLDASVLPMTISDTIQLVRLLGERYLWIDALCIVQDDPKDKEVQIGVMELIYGSSAFTIFAAGGTSARDPLPGIRPGTRDLQQQTSKIQGFHLAVPLVLPREAIASSAWNTRGWTYQELMLSRRRIFFTSHHVHFECAEDVWSEDVVAERVDVPWDAHPLRCNGAGGFTFMDAPPHWKRTAYMEHYMSVIGKYTQRRLTVESDIVSAVTALINVMTKGSDVAGGEPGEAF</sequence>
<evidence type="ECO:0000313" key="2">
    <source>
        <dbReference type="EMBL" id="OJA15063.1"/>
    </source>
</evidence>
<proteinExistence type="predicted"/>
<protein>
    <recommendedName>
        <fullName evidence="1">Heterokaryon incompatibility domain-containing protein</fullName>
    </recommendedName>
</protein>
<dbReference type="AlphaFoldDB" id="A0A1J8Q307"/>
<dbReference type="PANTHER" id="PTHR33112:SF12">
    <property type="entry name" value="HETEROKARYON INCOMPATIBILITY DOMAIN-CONTAINING PROTEIN"/>
    <property type="match status" value="1"/>
</dbReference>
<dbReference type="PANTHER" id="PTHR33112">
    <property type="entry name" value="DOMAIN PROTEIN, PUTATIVE-RELATED"/>
    <property type="match status" value="1"/>
</dbReference>